<sequence length="86" mass="9371">MTVNQSRTKLQIGFAILVGGLLLVSLMITAKWVLAGLAFISLLVLNGQFIVFPVTWTSDWLNRASLIGTLVLVVLTLIKFLVLSSL</sequence>
<protein>
    <recommendedName>
        <fullName evidence="4">Integral membrane protein</fullName>
    </recommendedName>
</protein>
<evidence type="ECO:0000313" key="2">
    <source>
        <dbReference type="EMBL" id="MFC6163566.1"/>
    </source>
</evidence>
<dbReference type="RefSeq" id="WP_137639006.1">
    <property type="nucleotide sequence ID" value="NZ_BJDK01000001.1"/>
</dbReference>
<feature type="transmembrane region" description="Helical" evidence="1">
    <location>
        <begin position="12"/>
        <end position="28"/>
    </location>
</feature>
<gene>
    <name evidence="2" type="ORF">ACFP3T_02630</name>
</gene>
<name>A0ABW1R3N1_9LACO</name>
<keyword evidence="3" id="KW-1185">Reference proteome</keyword>
<keyword evidence="1" id="KW-0472">Membrane</keyword>
<evidence type="ECO:0000256" key="1">
    <source>
        <dbReference type="SAM" id="Phobius"/>
    </source>
</evidence>
<evidence type="ECO:0000313" key="3">
    <source>
        <dbReference type="Proteomes" id="UP001596253"/>
    </source>
</evidence>
<proteinExistence type="predicted"/>
<keyword evidence="1" id="KW-1133">Transmembrane helix</keyword>
<dbReference type="Proteomes" id="UP001596253">
    <property type="component" value="Unassembled WGS sequence"/>
</dbReference>
<organism evidence="2 3">
    <name type="scientific">Lactiplantibacillus dongliensis</name>
    <dbReference type="NCBI Taxonomy" id="2559919"/>
    <lineage>
        <taxon>Bacteria</taxon>
        <taxon>Bacillati</taxon>
        <taxon>Bacillota</taxon>
        <taxon>Bacilli</taxon>
        <taxon>Lactobacillales</taxon>
        <taxon>Lactobacillaceae</taxon>
        <taxon>Lactiplantibacillus</taxon>
    </lineage>
</organism>
<feature type="transmembrane region" description="Helical" evidence="1">
    <location>
        <begin position="34"/>
        <end position="52"/>
    </location>
</feature>
<dbReference type="EMBL" id="JBHSSD010000009">
    <property type="protein sequence ID" value="MFC6163566.1"/>
    <property type="molecule type" value="Genomic_DNA"/>
</dbReference>
<feature type="transmembrane region" description="Helical" evidence="1">
    <location>
        <begin position="64"/>
        <end position="83"/>
    </location>
</feature>
<evidence type="ECO:0008006" key="4">
    <source>
        <dbReference type="Google" id="ProtNLM"/>
    </source>
</evidence>
<comment type="caution">
    <text evidence="2">The sequence shown here is derived from an EMBL/GenBank/DDBJ whole genome shotgun (WGS) entry which is preliminary data.</text>
</comment>
<reference evidence="3" key="1">
    <citation type="journal article" date="2019" name="Int. J. Syst. Evol. Microbiol.">
        <title>The Global Catalogue of Microorganisms (GCM) 10K type strain sequencing project: providing services to taxonomists for standard genome sequencing and annotation.</title>
        <authorList>
            <consortium name="The Broad Institute Genomics Platform"/>
            <consortium name="The Broad Institute Genome Sequencing Center for Infectious Disease"/>
            <person name="Wu L."/>
            <person name="Ma J."/>
        </authorList>
    </citation>
    <scope>NUCLEOTIDE SEQUENCE [LARGE SCALE GENOMIC DNA]</scope>
    <source>
        <strain evidence="3">CCM 8932</strain>
    </source>
</reference>
<accession>A0ABW1R3N1</accession>
<keyword evidence="1" id="KW-0812">Transmembrane</keyword>